<evidence type="ECO:0000313" key="2">
    <source>
        <dbReference type="Proteomes" id="UP000505271"/>
    </source>
</evidence>
<organism evidence="1 2">
    <name type="scientific">uncultured phage_MedDCM-OCT-S31-C1</name>
    <dbReference type="NCBI Taxonomy" id="2740800"/>
    <lineage>
        <taxon>Viruses</taxon>
        <taxon>Duplodnaviria</taxon>
        <taxon>Heunggongvirae</taxon>
        <taxon>Uroviricota</taxon>
        <taxon>Caudoviricetes</taxon>
        <taxon>Autographivirales</taxon>
        <taxon>Nohivirus</taxon>
        <taxon>Nohivirus S31C1</taxon>
    </lineage>
</organism>
<dbReference type="InterPro" id="IPR005046">
    <property type="entry name" value="DUF285"/>
</dbReference>
<dbReference type="Proteomes" id="UP000505271">
    <property type="component" value="Segment"/>
</dbReference>
<dbReference type="EMBL" id="AP013547">
    <property type="protein sequence ID" value="BAQ94392.1"/>
    <property type="molecule type" value="Genomic_DNA"/>
</dbReference>
<dbReference type="KEGG" id="vg:55412055"/>
<proteinExistence type="predicted"/>
<dbReference type="GeneID" id="55412055"/>
<protein>
    <recommendedName>
        <fullName evidence="3">BspA family leucine-rich repeat surface protein</fullName>
    </recommendedName>
</protein>
<reference evidence="1 2" key="1">
    <citation type="journal article" date="2013" name="PLoS Genet.">
        <title>Expanding the Marine Virosphere Using Metagenomics.</title>
        <authorList>
            <person name="Mizuno C.M."/>
            <person name="Rodriguez-Valera F."/>
            <person name="Kimes N.E."/>
            <person name="Ghai R."/>
        </authorList>
    </citation>
    <scope>NUCLEOTIDE SEQUENCE [LARGE SCALE GENOMIC DNA]</scope>
    <source>
        <strain evidence="1">UvMED-CGR-U-MedDCM-OCT-S31-C1</strain>
    </source>
</reference>
<keyword evidence="2" id="KW-1185">Reference proteome</keyword>
<dbReference type="RefSeq" id="YP_009777889.1">
    <property type="nucleotide sequence ID" value="NC_047706.1"/>
</dbReference>
<name>A0A6S4PA45_9CAUD</name>
<sequence>MSRLENAKEAWFFVRRGGKTMKVQGKDMLQKIKDGDEFFVQRGNDGFKFTAQKAEFEWEKEAGWYHIKNVTGGELKLWPRNGATTKIWDQDEKPVTKIEPVPGKEYFVTGINSNKELNSFQDNPGINWDFGDRGDVHLIREGKAFFKGCTNFNGNVDCFRDIPWKTMDEMFMGCTRFNQDISEWFGCGRVRNAWEQDRMFFGAAGFTQNLSQWCGISNADGTPPVDAMTGSGIEGDTSKWPNWACRTALGRSILSSDDLPGAYMEDDM</sequence>
<evidence type="ECO:0008006" key="3">
    <source>
        <dbReference type="Google" id="ProtNLM"/>
    </source>
</evidence>
<dbReference type="Pfam" id="PF03382">
    <property type="entry name" value="DUF285"/>
    <property type="match status" value="1"/>
</dbReference>
<evidence type="ECO:0000313" key="1">
    <source>
        <dbReference type="EMBL" id="BAQ94392.1"/>
    </source>
</evidence>
<accession>A0A6S4PA45</accession>